<feature type="chain" id="PRO_5042033282" evidence="1">
    <location>
        <begin position="19"/>
        <end position="118"/>
    </location>
</feature>
<keyword evidence="2" id="KW-1185">Reference proteome</keyword>
<keyword evidence="1" id="KW-0732">Signal</keyword>
<protein>
    <submittedName>
        <fullName evidence="3">Uncharacterized protein</fullName>
    </submittedName>
</protein>
<name>A0AAF3EE79_9BILA</name>
<dbReference type="Proteomes" id="UP000887575">
    <property type="component" value="Unassembled WGS sequence"/>
</dbReference>
<accession>A0AAF3EE79</accession>
<evidence type="ECO:0000313" key="2">
    <source>
        <dbReference type="Proteomes" id="UP000887575"/>
    </source>
</evidence>
<evidence type="ECO:0000313" key="3">
    <source>
        <dbReference type="WBParaSite" id="MBELARI_LOCUS12272"/>
    </source>
</evidence>
<proteinExistence type="predicted"/>
<dbReference type="AlphaFoldDB" id="A0AAF3EE79"/>
<organism evidence="2 3">
    <name type="scientific">Mesorhabditis belari</name>
    <dbReference type="NCBI Taxonomy" id="2138241"/>
    <lineage>
        <taxon>Eukaryota</taxon>
        <taxon>Metazoa</taxon>
        <taxon>Ecdysozoa</taxon>
        <taxon>Nematoda</taxon>
        <taxon>Chromadorea</taxon>
        <taxon>Rhabditida</taxon>
        <taxon>Rhabditina</taxon>
        <taxon>Rhabditomorpha</taxon>
        <taxon>Rhabditoidea</taxon>
        <taxon>Rhabditidae</taxon>
        <taxon>Mesorhabditinae</taxon>
        <taxon>Mesorhabditis</taxon>
    </lineage>
</organism>
<sequence>MFLIKINLFWLIFGSSLRQFPPIRPPKSPPPPLKRSCQSDSCSGAEWCAVTGSSIICIKLKPCNHLEDCPAKYSCQYDYNTLWKFCYPIGEAKGCPTGACPLKLQCGVLREQMVYVPK</sequence>
<dbReference type="WBParaSite" id="MBELARI_LOCUS12272">
    <property type="protein sequence ID" value="MBELARI_LOCUS12272"/>
    <property type="gene ID" value="MBELARI_LOCUS12272"/>
</dbReference>
<evidence type="ECO:0000256" key="1">
    <source>
        <dbReference type="SAM" id="SignalP"/>
    </source>
</evidence>
<feature type="signal peptide" evidence="1">
    <location>
        <begin position="1"/>
        <end position="18"/>
    </location>
</feature>
<reference evidence="3" key="1">
    <citation type="submission" date="2024-02" db="UniProtKB">
        <authorList>
            <consortium name="WormBaseParasite"/>
        </authorList>
    </citation>
    <scope>IDENTIFICATION</scope>
</reference>